<keyword evidence="5" id="KW-1185">Reference proteome</keyword>
<feature type="region of interest" description="Disordered" evidence="2">
    <location>
        <begin position="1"/>
        <end position="61"/>
    </location>
</feature>
<dbReference type="EMBL" id="CP009110">
    <property type="protein sequence ID" value="AIJ22276.1"/>
    <property type="molecule type" value="Genomic_DNA"/>
</dbReference>
<dbReference type="KEGG" id="amq:AMETH_2184"/>
<feature type="compositionally biased region" description="Basic and acidic residues" evidence="2">
    <location>
        <begin position="1"/>
        <end position="22"/>
    </location>
</feature>
<reference evidence="4 5" key="1">
    <citation type="submission" date="2014-07" db="EMBL/GenBank/DDBJ databases">
        <title>Whole Genome Sequence of the Amycolatopsis methanolica 239.</title>
        <authorList>
            <person name="Tang B."/>
        </authorList>
    </citation>
    <scope>NUCLEOTIDE SEQUENCE [LARGE SCALE GENOMIC DNA]</scope>
    <source>
        <strain evidence="4 5">239</strain>
    </source>
</reference>
<dbReference type="RefSeq" id="WP_017981492.1">
    <property type="nucleotide sequence ID" value="NZ_AQUL01000001.1"/>
</dbReference>
<evidence type="ECO:0000256" key="1">
    <source>
        <dbReference type="ARBA" id="ARBA00009129"/>
    </source>
</evidence>
<evidence type="ECO:0000313" key="4">
    <source>
        <dbReference type="EMBL" id="AIJ22276.1"/>
    </source>
</evidence>
<comment type="similarity">
    <text evidence="1">Belongs to the UPF0337 (CsbD) family.</text>
</comment>
<organism evidence="4 5">
    <name type="scientific">Amycolatopsis methanolica 239</name>
    <dbReference type="NCBI Taxonomy" id="1068978"/>
    <lineage>
        <taxon>Bacteria</taxon>
        <taxon>Bacillati</taxon>
        <taxon>Actinomycetota</taxon>
        <taxon>Actinomycetes</taxon>
        <taxon>Pseudonocardiales</taxon>
        <taxon>Pseudonocardiaceae</taxon>
        <taxon>Amycolatopsis</taxon>
        <taxon>Amycolatopsis methanolica group</taxon>
    </lineage>
</organism>
<evidence type="ECO:0000256" key="2">
    <source>
        <dbReference type="SAM" id="MobiDB-lite"/>
    </source>
</evidence>
<dbReference type="Proteomes" id="UP000062973">
    <property type="component" value="Chromosome"/>
</dbReference>
<proteinExistence type="inferred from homology"/>
<dbReference type="Gene3D" id="1.10.1470.10">
    <property type="entry name" value="YjbJ"/>
    <property type="match status" value="1"/>
</dbReference>
<dbReference type="OrthoDB" id="2143260at2"/>
<dbReference type="HOGENOM" id="CLU_135567_1_1_11"/>
<dbReference type="Pfam" id="PF05532">
    <property type="entry name" value="CsbD"/>
    <property type="match status" value="1"/>
</dbReference>
<evidence type="ECO:0000313" key="5">
    <source>
        <dbReference type="Proteomes" id="UP000062973"/>
    </source>
</evidence>
<sequence length="61" mass="6550">MSTDDKAQNKAEELKGKAKEGLGKATGNEQWEAEGKGDQGKADVKQAGEKIKDAAKDVFDR</sequence>
<evidence type="ECO:0000259" key="3">
    <source>
        <dbReference type="Pfam" id="PF05532"/>
    </source>
</evidence>
<gene>
    <name evidence="4" type="ORF">AMETH_2184</name>
</gene>
<name>A0A076MTN1_AMYME</name>
<dbReference type="STRING" id="1068978.AMETH_2184"/>
<dbReference type="AlphaFoldDB" id="A0A076MTN1"/>
<feature type="domain" description="CsbD-like" evidence="3">
    <location>
        <begin position="5"/>
        <end position="57"/>
    </location>
</feature>
<dbReference type="SUPFAM" id="SSF69047">
    <property type="entry name" value="Hypothetical protein YjbJ"/>
    <property type="match status" value="1"/>
</dbReference>
<dbReference type="InterPro" id="IPR008462">
    <property type="entry name" value="CsbD"/>
</dbReference>
<feature type="compositionally biased region" description="Basic and acidic residues" evidence="2">
    <location>
        <begin position="33"/>
        <end position="61"/>
    </location>
</feature>
<dbReference type="PATRIC" id="fig|1068978.7.peg.2323"/>
<accession>A0A076MTN1</accession>
<dbReference type="eggNOG" id="COG3237">
    <property type="taxonomic scope" value="Bacteria"/>
</dbReference>
<dbReference type="InterPro" id="IPR036629">
    <property type="entry name" value="YjbJ_sf"/>
</dbReference>
<protein>
    <submittedName>
        <fullName evidence="4">CsbD family protein</fullName>
    </submittedName>
</protein>